<protein>
    <submittedName>
        <fullName evidence="1">Uncharacterized protein</fullName>
    </submittedName>
</protein>
<keyword evidence="2" id="KW-1185">Reference proteome</keyword>
<reference evidence="2" key="1">
    <citation type="journal article" date="2023" name="G3 (Bethesda)">
        <title>Genome assembly and association tests identify interacting loci associated with vigor, precocity, and sex in interspecific pistachio rootstocks.</title>
        <authorList>
            <person name="Palmer W."/>
            <person name="Jacygrad E."/>
            <person name="Sagayaradj S."/>
            <person name="Cavanaugh K."/>
            <person name="Han R."/>
            <person name="Bertier L."/>
            <person name="Beede B."/>
            <person name="Kafkas S."/>
            <person name="Golino D."/>
            <person name="Preece J."/>
            <person name="Michelmore R."/>
        </authorList>
    </citation>
    <scope>NUCLEOTIDE SEQUENCE [LARGE SCALE GENOMIC DNA]</scope>
</reference>
<sequence length="987" mass="107668">MATESPIRISETSSKWPAPKNAATFAPSSANMAVEELGLLRKGHNFRGGGRNAVPDRSGSAPPNMEGSFVAIDNIISQQNSGLSVSLANLDGAIGNFVSEEYLQTDPAYLTYYRSNVNLNPRLPRHLAHHMNRFGNNWGSSSVNDVANSSLHLSQVSLSTHKEESEDDRSPQHSVDDLAGRTNGLWSGKDAAQLAGQNKILVDIMQEDFPRTSSHVYNQSHSLGYGMTEEAVDHDSDSSTLQDLTVSSSNAVRSAIDADSTVVASKADLSAAHISSSSSSNNTVTLPFTSRSNEGTLNDTDVWLKDEVSVHSVSNADVTVLASHMKDLNVSLQNSGNQKIQDQLQAYQQESSSSQVQSSKSQLGSQGVIGSYVGMDQFRHGPSKFATVVQPVLQSSGFTPPLYATAAAYMTSSNPFCPNVQAPGFYASQYGLGGYVNSSVVPPFIAGYPPHGAVPFVLDGAAGPNFSTQPSGVSAGAGFVHGSDAQHLNKFYGQVGFPLQPSYADPFHLQYFQQPFGEAYNVSGQFDPLASRSGVFGNQNVAHDLQKGCDLAASDDQKFQHQRSAGSSNPNSGKGVMSPHYLGNPPHIGISVQYPSSPIASPVLPGSPLVGTRFPGGRNEMRFLAGSGRHSGWHGQRGYENFNDPKIYNFLEELKSGKGRRFELSDIAGNIVEFRQVLLLVQKLESCSGEEKSAVFKEVLPHASKLMTDVFGNYVIQKFFEYGSPQQRKELANQLVGQILPLSLQMYGCRVIQKALEVIELEQKAQLVRELDGQIMRCVRDQNGNHVIQKCIESIPTEKIGFIISAFRGQVATLSMHPYGCRVIQRILEHCTDEYQCQFIVEEILDSVCTLAQDQYGNYVTQHVLERGNSLERSKIIGKLSGHIVQLSQHKFASNVIEKCLEYGGTAERALIIDEIVGQNEGNDNLLIMMKDQFANYVVQKIFEICSDSQQAMLLSRIRAHAHALKKYTYGKHIVARFEMLLEGVYS</sequence>
<organism evidence="1 2">
    <name type="scientific">Pistacia integerrima</name>
    <dbReference type="NCBI Taxonomy" id="434235"/>
    <lineage>
        <taxon>Eukaryota</taxon>
        <taxon>Viridiplantae</taxon>
        <taxon>Streptophyta</taxon>
        <taxon>Embryophyta</taxon>
        <taxon>Tracheophyta</taxon>
        <taxon>Spermatophyta</taxon>
        <taxon>Magnoliopsida</taxon>
        <taxon>eudicotyledons</taxon>
        <taxon>Gunneridae</taxon>
        <taxon>Pentapetalae</taxon>
        <taxon>rosids</taxon>
        <taxon>malvids</taxon>
        <taxon>Sapindales</taxon>
        <taxon>Anacardiaceae</taxon>
        <taxon>Pistacia</taxon>
    </lineage>
</organism>
<dbReference type="EMBL" id="CM047743">
    <property type="protein sequence ID" value="KAJ0030322.1"/>
    <property type="molecule type" value="Genomic_DNA"/>
</dbReference>
<gene>
    <name evidence="1" type="ORF">Pint_14058</name>
</gene>
<evidence type="ECO:0000313" key="1">
    <source>
        <dbReference type="EMBL" id="KAJ0030322.1"/>
    </source>
</evidence>
<comment type="caution">
    <text evidence="1">The sequence shown here is derived from an EMBL/GenBank/DDBJ whole genome shotgun (WGS) entry which is preliminary data.</text>
</comment>
<evidence type="ECO:0000313" key="2">
    <source>
        <dbReference type="Proteomes" id="UP001163603"/>
    </source>
</evidence>
<dbReference type="Proteomes" id="UP001163603">
    <property type="component" value="Chromosome 8"/>
</dbReference>
<proteinExistence type="predicted"/>
<accession>A0ACC0Y5Q6</accession>
<name>A0ACC0Y5Q6_9ROSI</name>